<organism evidence="1">
    <name type="scientific">Siphoviridae sp. ct2vX3</name>
    <dbReference type="NCBI Taxonomy" id="2825318"/>
    <lineage>
        <taxon>Viruses</taxon>
        <taxon>Duplodnaviria</taxon>
        <taxon>Heunggongvirae</taxon>
        <taxon>Uroviricota</taxon>
        <taxon>Caudoviricetes</taxon>
    </lineage>
</organism>
<reference evidence="1" key="1">
    <citation type="journal article" date="2021" name="Proc. Natl. Acad. Sci. U.S.A.">
        <title>A Catalog of Tens of Thousands of Viruses from Human Metagenomes Reveals Hidden Associations with Chronic Diseases.</title>
        <authorList>
            <person name="Tisza M.J."/>
            <person name="Buck C.B."/>
        </authorList>
    </citation>
    <scope>NUCLEOTIDE SEQUENCE</scope>
    <source>
        <strain evidence="1">Ct2vX3</strain>
    </source>
</reference>
<proteinExistence type="predicted"/>
<name>A0A8S5PYJ9_9CAUD</name>
<sequence length="29" mass="3241">MEIGSLLDLVGMDSIDDFTVLDTWAITRI</sequence>
<dbReference type="EMBL" id="BK015535">
    <property type="protein sequence ID" value="DAE11681.1"/>
    <property type="molecule type" value="Genomic_DNA"/>
</dbReference>
<evidence type="ECO:0000313" key="1">
    <source>
        <dbReference type="EMBL" id="DAE11681.1"/>
    </source>
</evidence>
<accession>A0A8S5PYJ9</accession>
<protein>
    <submittedName>
        <fullName evidence="1">Uncharacterized protein</fullName>
    </submittedName>
</protein>